<reference evidence="1" key="2">
    <citation type="journal article" date="2015" name="Data Brief">
        <title>Shoot transcriptome of the giant reed, Arundo donax.</title>
        <authorList>
            <person name="Barrero R.A."/>
            <person name="Guerrero F.D."/>
            <person name="Moolhuijzen P."/>
            <person name="Goolsby J.A."/>
            <person name="Tidwell J."/>
            <person name="Bellgard S.E."/>
            <person name="Bellgard M.I."/>
        </authorList>
    </citation>
    <scope>NUCLEOTIDE SEQUENCE</scope>
    <source>
        <tissue evidence="1">Shoot tissue taken approximately 20 cm above the soil surface</tissue>
    </source>
</reference>
<reference evidence="1" key="1">
    <citation type="submission" date="2014-09" db="EMBL/GenBank/DDBJ databases">
        <authorList>
            <person name="Magalhaes I.L.F."/>
            <person name="Oliveira U."/>
            <person name="Santos F.R."/>
            <person name="Vidigal T.H.D.A."/>
            <person name="Brescovit A.D."/>
            <person name="Santos A.J."/>
        </authorList>
    </citation>
    <scope>NUCLEOTIDE SEQUENCE</scope>
    <source>
        <tissue evidence="1">Shoot tissue taken approximately 20 cm above the soil surface</tissue>
    </source>
</reference>
<evidence type="ECO:0000313" key="1">
    <source>
        <dbReference type="EMBL" id="JAD43519.1"/>
    </source>
</evidence>
<dbReference type="AlphaFoldDB" id="A0A0A8ZVX6"/>
<accession>A0A0A8ZVX6</accession>
<protein>
    <submittedName>
        <fullName evidence="1">Uncharacterized protein</fullName>
    </submittedName>
</protein>
<dbReference type="EMBL" id="GBRH01254376">
    <property type="protein sequence ID" value="JAD43519.1"/>
    <property type="molecule type" value="Transcribed_RNA"/>
</dbReference>
<proteinExistence type="predicted"/>
<organism evidence="1">
    <name type="scientific">Arundo donax</name>
    <name type="common">Giant reed</name>
    <name type="synonym">Donax arundinaceus</name>
    <dbReference type="NCBI Taxonomy" id="35708"/>
    <lineage>
        <taxon>Eukaryota</taxon>
        <taxon>Viridiplantae</taxon>
        <taxon>Streptophyta</taxon>
        <taxon>Embryophyta</taxon>
        <taxon>Tracheophyta</taxon>
        <taxon>Spermatophyta</taxon>
        <taxon>Magnoliopsida</taxon>
        <taxon>Liliopsida</taxon>
        <taxon>Poales</taxon>
        <taxon>Poaceae</taxon>
        <taxon>PACMAD clade</taxon>
        <taxon>Arundinoideae</taxon>
        <taxon>Arundineae</taxon>
        <taxon>Arundo</taxon>
    </lineage>
</organism>
<sequence length="36" mass="4332">MMVQRKNIYLTNKALMNLHNPSPPKRTLWILCYIDD</sequence>
<name>A0A0A8ZVX6_ARUDO</name>